<organism evidence="7 8">
    <name type="scientific">Rhodocista pekingensis</name>
    <dbReference type="NCBI Taxonomy" id="201185"/>
    <lineage>
        <taxon>Bacteria</taxon>
        <taxon>Pseudomonadati</taxon>
        <taxon>Pseudomonadota</taxon>
        <taxon>Alphaproteobacteria</taxon>
        <taxon>Rhodospirillales</taxon>
        <taxon>Azospirillaceae</taxon>
        <taxon>Rhodocista</taxon>
    </lineage>
</organism>
<dbReference type="SMART" id="SM00283">
    <property type="entry name" value="MA"/>
    <property type="match status" value="1"/>
</dbReference>
<feature type="transmembrane region" description="Helical" evidence="4">
    <location>
        <begin position="46"/>
        <end position="68"/>
    </location>
</feature>
<proteinExistence type="inferred from homology"/>
<sequence>MTDAALTASGAFTFGPLSRSDAAPRRSILTKLSLVGLLANVQIGTRIGLLVIIALLTVLLTAGLFVLGDARMQNATERMAAFNAFAEASAGLERQAMELQLVTQGFLRARDAGLAESLRTTLAQVDASVERMRALPAAGGSRETLDAIGARLQGVGTAFETVLATMRSIGFTDQDGLRARMLASVALADQELRKWPPTLAAELYIFLAEMRNAEKSFLISEDESFLGLHRRAYNQFDFQLPASQLDEATKTDLGAQVRAYRNDLVALGGTVARLKAEASALTAALGELRPLFDALFAFTRDGTAAAKAAELSIREQTRVATLAVGGVLLLLFLGLSLLLLRSITRPLAQIEAAMRTLAKGERLSVIPGIGRRDEIGAMARAIDVFRRNAEEVDRLKAEDMRRERVRKQAFETRLSELAAALEQEVAATVEAVLAEAADIARLAEGMEDAARRTGEQSRVVAGAAQDATGNVQTVAAATEQLAASSREIGRQVSTVADMVTKAVQRGAETQRIVGRLADAARNIGQATELISSIASQTNLLALNATIEAARAGEAGRGFAVVAGEVKTLAGQTGKATEEITGQIAAVQSATAQVIEDMDSLHEVIRRIDGIAGIISASVGEQGSATESISASAASAAGGTIEVSDRIQAVAEDAGQTGQLARDLAARASQVTAQVQQLRERLAGILDGSRQAV</sequence>
<dbReference type="Gene3D" id="6.10.340.10">
    <property type="match status" value="1"/>
</dbReference>
<dbReference type="RefSeq" id="WP_377355892.1">
    <property type="nucleotide sequence ID" value="NZ_JBHTCM010000004.1"/>
</dbReference>
<accession>A0ABW2KPJ5</accession>
<keyword evidence="4" id="KW-0472">Membrane</keyword>
<dbReference type="PANTHER" id="PTHR32089:SF112">
    <property type="entry name" value="LYSOZYME-LIKE PROTEIN-RELATED"/>
    <property type="match status" value="1"/>
</dbReference>
<dbReference type="PROSITE" id="PS50885">
    <property type="entry name" value="HAMP"/>
    <property type="match status" value="1"/>
</dbReference>
<evidence type="ECO:0000256" key="4">
    <source>
        <dbReference type="SAM" id="Phobius"/>
    </source>
</evidence>
<dbReference type="InterPro" id="IPR004089">
    <property type="entry name" value="MCPsignal_dom"/>
</dbReference>
<dbReference type="Proteomes" id="UP001596456">
    <property type="component" value="Unassembled WGS sequence"/>
</dbReference>
<keyword evidence="4" id="KW-1133">Transmembrane helix</keyword>
<evidence type="ECO:0000313" key="7">
    <source>
        <dbReference type="EMBL" id="MFC7331857.1"/>
    </source>
</evidence>
<dbReference type="SUPFAM" id="SSF58104">
    <property type="entry name" value="Methyl-accepting chemotaxis protein (MCP) signaling domain"/>
    <property type="match status" value="1"/>
</dbReference>
<feature type="domain" description="Methyl-accepting transducer" evidence="5">
    <location>
        <begin position="428"/>
        <end position="664"/>
    </location>
</feature>
<feature type="domain" description="HAMP" evidence="6">
    <location>
        <begin position="341"/>
        <end position="394"/>
    </location>
</feature>
<dbReference type="EMBL" id="JBHTCM010000004">
    <property type="protein sequence ID" value="MFC7331857.1"/>
    <property type="molecule type" value="Genomic_DNA"/>
</dbReference>
<dbReference type="Gene3D" id="1.10.287.950">
    <property type="entry name" value="Methyl-accepting chemotaxis protein"/>
    <property type="match status" value="1"/>
</dbReference>
<dbReference type="CDD" id="cd06225">
    <property type="entry name" value="HAMP"/>
    <property type="match status" value="1"/>
</dbReference>
<keyword evidence="4" id="KW-0812">Transmembrane</keyword>
<keyword evidence="1 3" id="KW-0807">Transducer</keyword>
<evidence type="ECO:0000256" key="1">
    <source>
        <dbReference type="ARBA" id="ARBA00023224"/>
    </source>
</evidence>
<reference evidence="8" key="1">
    <citation type="journal article" date="2019" name="Int. J. Syst. Evol. Microbiol.">
        <title>The Global Catalogue of Microorganisms (GCM) 10K type strain sequencing project: providing services to taxonomists for standard genome sequencing and annotation.</title>
        <authorList>
            <consortium name="The Broad Institute Genomics Platform"/>
            <consortium name="The Broad Institute Genome Sequencing Center for Infectious Disease"/>
            <person name="Wu L."/>
            <person name="Ma J."/>
        </authorList>
    </citation>
    <scope>NUCLEOTIDE SEQUENCE [LARGE SCALE GENOMIC DNA]</scope>
    <source>
        <strain evidence="8">CGMCC 1.16275</strain>
    </source>
</reference>
<gene>
    <name evidence="7" type="ORF">ACFQPS_01650</name>
</gene>
<dbReference type="PROSITE" id="PS50111">
    <property type="entry name" value="CHEMOTAXIS_TRANSDUC_2"/>
    <property type="match status" value="1"/>
</dbReference>
<evidence type="ECO:0000256" key="2">
    <source>
        <dbReference type="ARBA" id="ARBA00029447"/>
    </source>
</evidence>
<evidence type="ECO:0000259" key="6">
    <source>
        <dbReference type="PROSITE" id="PS50885"/>
    </source>
</evidence>
<evidence type="ECO:0000313" key="8">
    <source>
        <dbReference type="Proteomes" id="UP001596456"/>
    </source>
</evidence>
<evidence type="ECO:0000259" key="5">
    <source>
        <dbReference type="PROSITE" id="PS50111"/>
    </source>
</evidence>
<feature type="transmembrane region" description="Helical" evidence="4">
    <location>
        <begin position="319"/>
        <end position="340"/>
    </location>
</feature>
<dbReference type="InterPro" id="IPR003660">
    <property type="entry name" value="HAMP_dom"/>
</dbReference>
<name>A0ABW2KPJ5_9PROT</name>
<keyword evidence="8" id="KW-1185">Reference proteome</keyword>
<dbReference type="Pfam" id="PF00015">
    <property type="entry name" value="MCPsignal"/>
    <property type="match status" value="1"/>
</dbReference>
<protein>
    <submittedName>
        <fullName evidence="7">Methyl-accepting chemotaxis protein</fullName>
    </submittedName>
</protein>
<comment type="similarity">
    <text evidence="2">Belongs to the methyl-accepting chemotaxis (MCP) protein family.</text>
</comment>
<dbReference type="SMART" id="SM00304">
    <property type="entry name" value="HAMP"/>
    <property type="match status" value="1"/>
</dbReference>
<dbReference type="Pfam" id="PF00672">
    <property type="entry name" value="HAMP"/>
    <property type="match status" value="1"/>
</dbReference>
<comment type="caution">
    <text evidence="7">The sequence shown here is derived from an EMBL/GenBank/DDBJ whole genome shotgun (WGS) entry which is preliminary data.</text>
</comment>
<dbReference type="PANTHER" id="PTHR32089">
    <property type="entry name" value="METHYL-ACCEPTING CHEMOTAXIS PROTEIN MCPB"/>
    <property type="match status" value="1"/>
</dbReference>
<evidence type="ECO:0000256" key="3">
    <source>
        <dbReference type="PROSITE-ProRule" id="PRU00284"/>
    </source>
</evidence>